<comment type="subcellular location">
    <subcellularLocation>
        <location evidence="2">Vacuole membrane</location>
        <topology evidence="2">Multi-pass membrane protein</topology>
    </subcellularLocation>
</comment>
<reference evidence="11" key="1">
    <citation type="submission" date="2023-07" db="EMBL/GenBank/DDBJ databases">
        <title>draft genome sequence of fig (Ficus carica).</title>
        <authorList>
            <person name="Takahashi T."/>
            <person name="Nishimura K."/>
        </authorList>
    </citation>
    <scope>NUCLEOTIDE SEQUENCE</scope>
</reference>
<dbReference type="GO" id="GO:0008324">
    <property type="term" value="F:monoatomic cation transmembrane transporter activity"/>
    <property type="evidence" value="ECO:0007669"/>
    <property type="project" value="InterPro"/>
</dbReference>
<keyword evidence="5 8" id="KW-0812">Transmembrane</keyword>
<evidence type="ECO:0000256" key="4">
    <source>
        <dbReference type="ARBA" id="ARBA00022554"/>
    </source>
</evidence>
<dbReference type="EMBL" id="BTGU01000007">
    <property type="protein sequence ID" value="GMN38079.1"/>
    <property type="molecule type" value="Genomic_DNA"/>
</dbReference>
<keyword evidence="6 8" id="KW-1133">Transmembrane helix</keyword>
<evidence type="ECO:0000256" key="2">
    <source>
        <dbReference type="ARBA" id="ARBA00004128"/>
    </source>
</evidence>
<dbReference type="Gene3D" id="1.20.1510.10">
    <property type="entry name" value="Cation efflux protein transmembrane domain"/>
    <property type="match status" value="1"/>
</dbReference>
<dbReference type="SUPFAM" id="SSF161111">
    <property type="entry name" value="Cation efflux protein transmembrane domain-like"/>
    <property type="match status" value="1"/>
</dbReference>
<dbReference type="InterPro" id="IPR058533">
    <property type="entry name" value="Cation_efflux_TM"/>
</dbReference>
<protein>
    <recommendedName>
        <fullName evidence="13">Cation efflux protein cytoplasmic domain-containing protein</fullName>
    </recommendedName>
</protein>
<dbReference type="InterPro" id="IPR027469">
    <property type="entry name" value="Cation_efflux_TMD_sf"/>
</dbReference>
<dbReference type="InterPro" id="IPR027470">
    <property type="entry name" value="Cation_efflux_CTD"/>
</dbReference>
<keyword evidence="7 8" id="KW-0472">Membrane</keyword>
<evidence type="ECO:0000256" key="5">
    <source>
        <dbReference type="ARBA" id="ARBA00022692"/>
    </source>
</evidence>
<comment type="caution">
    <text evidence="11">The sequence shown here is derived from an EMBL/GenBank/DDBJ whole genome shotgun (WGS) entry which is preliminary data.</text>
</comment>
<dbReference type="PANTHER" id="PTHR43840">
    <property type="entry name" value="MITOCHONDRIAL METAL TRANSPORTER 1-RELATED"/>
    <property type="match status" value="1"/>
</dbReference>
<keyword evidence="4" id="KW-0926">Vacuole</keyword>
<dbReference type="InterPro" id="IPR050291">
    <property type="entry name" value="CDF_Transporter"/>
</dbReference>
<dbReference type="Proteomes" id="UP001187192">
    <property type="component" value="Unassembled WGS sequence"/>
</dbReference>
<feature type="transmembrane region" description="Helical" evidence="8">
    <location>
        <begin position="138"/>
        <end position="159"/>
    </location>
</feature>
<dbReference type="FunFam" id="1.20.1510.10:FF:000023">
    <property type="entry name" value="Metal tolerance protein C1"/>
    <property type="match status" value="1"/>
</dbReference>
<sequence>MTRISSNASNLNHPKPVIQSSNFLLQDPCLIPSHNPVYSVPRRWHLGHSHHGHEVEDRRSVSGKESEKIFRLGLVSDVVLAVGKALTGYVSGSTAIIADAAHSVSDVVLSGIALVSFKIANTPKDKEHPYGHGKFETLGALGISCMLLATAGGIAWHAFDLLLGLISADHQIVNQAVVQDHGHNRHGGGHHHGIDMEHPVLALTMTIMSISVKEGLYWITKRAGERQNSGLMIANAWHHRADAISSVVALIGVGGSILGVKFLDPLAGVVVSGMILKVGLETGYQSVMELVDAAIPLQQLDPVRETILKVEGVKACHRLRGRRAGSSLYLDVHIEVDPFCSVSAAHDIGENVRRQIHESHPEVAEVFIHIDPSISEISPGVMDQQENSTRTKCEKSSVKDGDIEAAVSSILSSKFGESMVVERITRHSFQGKVLLQIEVSMPSDMMIRDAMEVAKRAEQQILKADPNIIHVSIQLRLGNPIPQFNHD</sequence>
<proteinExistence type="predicted"/>
<organism evidence="11 12">
    <name type="scientific">Ficus carica</name>
    <name type="common">Common fig</name>
    <dbReference type="NCBI Taxonomy" id="3494"/>
    <lineage>
        <taxon>Eukaryota</taxon>
        <taxon>Viridiplantae</taxon>
        <taxon>Streptophyta</taxon>
        <taxon>Embryophyta</taxon>
        <taxon>Tracheophyta</taxon>
        <taxon>Spermatophyta</taxon>
        <taxon>Magnoliopsida</taxon>
        <taxon>eudicotyledons</taxon>
        <taxon>Gunneridae</taxon>
        <taxon>Pentapetalae</taxon>
        <taxon>rosids</taxon>
        <taxon>fabids</taxon>
        <taxon>Rosales</taxon>
        <taxon>Moraceae</taxon>
        <taxon>Ficeae</taxon>
        <taxon>Ficus</taxon>
    </lineage>
</organism>
<dbReference type="InterPro" id="IPR002524">
    <property type="entry name" value="Cation_efflux"/>
</dbReference>
<evidence type="ECO:0000313" key="12">
    <source>
        <dbReference type="Proteomes" id="UP001187192"/>
    </source>
</evidence>
<dbReference type="NCBIfam" id="TIGR01297">
    <property type="entry name" value="CDF"/>
    <property type="match status" value="1"/>
</dbReference>
<comment type="function">
    <text evidence="1">Involved in sequestration of excess metal in the cytoplasm into vacuoles to maintain metal homeostasis.</text>
</comment>
<evidence type="ECO:0000256" key="6">
    <source>
        <dbReference type="ARBA" id="ARBA00022989"/>
    </source>
</evidence>
<dbReference type="PANTHER" id="PTHR43840:SF15">
    <property type="entry name" value="MITOCHONDRIAL METAL TRANSPORTER 1-RELATED"/>
    <property type="match status" value="1"/>
</dbReference>
<dbReference type="InterPro" id="IPR036837">
    <property type="entry name" value="Cation_efflux_CTD_sf"/>
</dbReference>
<name>A0AA88DGE9_FICCA</name>
<evidence type="ECO:0000256" key="1">
    <source>
        <dbReference type="ARBA" id="ARBA00003168"/>
    </source>
</evidence>
<dbReference type="SUPFAM" id="SSF160240">
    <property type="entry name" value="Cation efflux protein cytoplasmic domain-like"/>
    <property type="match status" value="1"/>
</dbReference>
<dbReference type="Pfam" id="PF16916">
    <property type="entry name" value="ZT_dimer"/>
    <property type="match status" value="2"/>
</dbReference>
<feature type="domain" description="Cation efflux protein cytoplasmic" evidence="10">
    <location>
        <begin position="299"/>
        <end position="372"/>
    </location>
</feature>
<keyword evidence="3" id="KW-0813">Transport</keyword>
<evidence type="ECO:0000313" key="11">
    <source>
        <dbReference type="EMBL" id="GMN38079.1"/>
    </source>
</evidence>
<gene>
    <name evidence="11" type="ORF">TIFTF001_007326</name>
</gene>
<evidence type="ECO:0000259" key="10">
    <source>
        <dbReference type="Pfam" id="PF16916"/>
    </source>
</evidence>
<dbReference type="Pfam" id="PF01545">
    <property type="entry name" value="Cation_efflux"/>
    <property type="match status" value="1"/>
</dbReference>
<feature type="domain" description="Cation efflux protein transmembrane" evidence="9">
    <location>
        <begin position="72"/>
        <end position="291"/>
    </location>
</feature>
<keyword evidence="12" id="KW-1185">Reference proteome</keyword>
<evidence type="ECO:0000259" key="9">
    <source>
        <dbReference type="Pfam" id="PF01545"/>
    </source>
</evidence>
<dbReference type="GO" id="GO:0005774">
    <property type="term" value="C:vacuolar membrane"/>
    <property type="evidence" value="ECO:0007669"/>
    <property type="project" value="UniProtKB-SubCell"/>
</dbReference>
<evidence type="ECO:0000256" key="3">
    <source>
        <dbReference type="ARBA" id="ARBA00022448"/>
    </source>
</evidence>
<evidence type="ECO:0000256" key="7">
    <source>
        <dbReference type="ARBA" id="ARBA00023136"/>
    </source>
</evidence>
<accession>A0AA88DGE9</accession>
<evidence type="ECO:0008006" key="13">
    <source>
        <dbReference type="Google" id="ProtNLM"/>
    </source>
</evidence>
<feature type="domain" description="Cation efflux protein cytoplasmic" evidence="10">
    <location>
        <begin position="419"/>
        <end position="475"/>
    </location>
</feature>
<dbReference type="AlphaFoldDB" id="A0AA88DGE9"/>
<dbReference type="FunFam" id="3.30.70.1350:FF:000008">
    <property type="entry name" value="Metal tolerance protein C1"/>
    <property type="match status" value="1"/>
</dbReference>
<evidence type="ECO:0000256" key="8">
    <source>
        <dbReference type="SAM" id="Phobius"/>
    </source>
</evidence>
<dbReference type="Gene3D" id="3.30.70.1350">
    <property type="entry name" value="Cation efflux protein, cytoplasmic domain"/>
    <property type="match status" value="2"/>
</dbReference>